<dbReference type="InterPro" id="IPR031564">
    <property type="entry name" value="Flp1-like"/>
</dbReference>
<evidence type="ECO:0000313" key="3">
    <source>
        <dbReference type="EMBL" id="MBP1937434.1"/>
    </source>
</evidence>
<accession>A0ABS4H4H6</accession>
<dbReference type="Pfam" id="PF16982">
    <property type="entry name" value="Flp1_like"/>
    <property type="match status" value="1"/>
</dbReference>
<comment type="caution">
    <text evidence="3">The sequence shown here is derived from an EMBL/GenBank/DDBJ whole genome shotgun (WGS) entry which is preliminary data.</text>
</comment>
<feature type="transmembrane region" description="Helical" evidence="1">
    <location>
        <begin position="20"/>
        <end position="38"/>
    </location>
</feature>
<gene>
    <name evidence="3" type="ORF">J2Z20_002329</name>
</gene>
<evidence type="ECO:0000313" key="4">
    <source>
        <dbReference type="Proteomes" id="UP001519273"/>
    </source>
</evidence>
<keyword evidence="4" id="KW-1185">Reference proteome</keyword>
<reference evidence="3 4" key="1">
    <citation type="submission" date="2021-03" db="EMBL/GenBank/DDBJ databases">
        <title>Genomic Encyclopedia of Type Strains, Phase IV (KMG-IV): sequencing the most valuable type-strain genomes for metagenomic binning, comparative biology and taxonomic classification.</title>
        <authorList>
            <person name="Goeker M."/>
        </authorList>
    </citation>
    <scope>NUCLEOTIDE SEQUENCE [LARGE SCALE GENOMIC DNA]</scope>
    <source>
        <strain evidence="3 4">DSM 23491</strain>
    </source>
</reference>
<dbReference type="EMBL" id="JAGGKP010000005">
    <property type="protein sequence ID" value="MBP1937434.1"/>
    <property type="molecule type" value="Genomic_DNA"/>
</dbReference>
<name>A0ABS4H4H6_9BACL</name>
<organism evidence="3 4">
    <name type="scientific">Paenibacillus sediminis</name>
    <dbReference type="NCBI Taxonomy" id="664909"/>
    <lineage>
        <taxon>Bacteria</taxon>
        <taxon>Bacillati</taxon>
        <taxon>Bacillota</taxon>
        <taxon>Bacilli</taxon>
        <taxon>Bacillales</taxon>
        <taxon>Paenibacillaceae</taxon>
        <taxon>Paenibacillus</taxon>
    </lineage>
</organism>
<sequence>MVMNINKGMKRFWNEEDGIGTLEMILIIAVIVAIAILFKNEIIAIVRKLLDNTKEKTNDFMN</sequence>
<evidence type="ECO:0000256" key="1">
    <source>
        <dbReference type="SAM" id="Phobius"/>
    </source>
</evidence>
<dbReference type="Proteomes" id="UP001519273">
    <property type="component" value="Unassembled WGS sequence"/>
</dbReference>
<protein>
    <submittedName>
        <fullName evidence="3">Flp pilus assembly pilin Flp</fullName>
    </submittedName>
</protein>
<keyword evidence="1" id="KW-1133">Transmembrane helix</keyword>
<feature type="domain" description="Putative Flagellin Flp1-like" evidence="2">
    <location>
        <begin position="11"/>
        <end position="58"/>
    </location>
</feature>
<keyword evidence="1" id="KW-0812">Transmembrane</keyword>
<keyword evidence="1" id="KW-0472">Membrane</keyword>
<dbReference type="RefSeq" id="WP_209849937.1">
    <property type="nucleotide sequence ID" value="NZ_CBCRVE010000005.1"/>
</dbReference>
<proteinExistence type="predicted"/>
<evidence type="ECO:0000259" key="2">
    <source>
        <dbReference type="Pfam" id="PF16982"/>
    </source>
</evidence>